<keyword evidence="1" id="KW-0732">Signal</keyword>
<dbReference type="EMBL" id="VRTY01000020">
    <property type="protein sequence ID" value="TXK48997.1"/>
    <property type="molecule type" value="Genomic_DNA"/>
</dbReference>
<comment type="caution">
    <text evidence="3">The sequence shown here is derived from an EMBL/GenBank/DDBJ whole genome shotgun (WGS) entry which is preliminary data.</text>
</comment>
<dbReference type="InterPro" id="IPR013766">
    <property type="entry name" value="Thioredoxin_domain"/>
</dbReference>
<feature type="chain" id="PRO_5022768357" evidence="1">
    <location>
        <begin position="20"/>
        <end position="196"/>
    </location>
</feature>
<dbReference type="AlphaFoldDB" id="A0A5C8K7T4"/>
<sequence length="196" mass="21374">MKKLASIAVALLLAGSVFAQSGSYKLNDKVANFSLQDGKNKTVSLTDFAGKRAVVVVFTNNNCPYSKLYEERLVNLAGTYGSKGIQFVFVNPSVGTGEASETLQELAAKNYSFPYLADQEQSLSGKFGATKTPEAFVLLQTDGQFTLKYKGAIDDNPQVADQVKNFFLKNVIEEVLSNKTVTSLERRATGCLIKKY</sequence>
<dbReference type="InterPro" id="IPR047262">
    <property type="entry name" value="PRX-like1"/>
</dbReference>
<evidence type="ECO:0000313" key="3">
    <source>
        <dbReference type="EMBL" id="TXK48997.1"/>
    </source>
</evidence>
<dbReference type="Gene3D" id="3.40.30.10">
    <property type="entry name" value="Glutaredoxin"/>
    <property type="match status" value="1"/>
</dbReference>
<dbReference type="OrthoDB" id="9809746at2"/>
<evidence type="ECO:0000256" key="1">
    <source>
        <dbReference type="SAM" id="SignalP"/>
    </source>
</evidence>
<dbReference type="CDD" id="cd02969">
    <property type="entry name" value="PRX_like1"/>
    <property type="match status" value="1"/>
</dbReference>
<dbReference type="InterPro" id="IPR036249">
    <property type="entry name" value="Thioredoxin-like_sf"/>
</dbReference>
<feature type="domain" description="Thioredoxin" evidence="2">
    <location>
        <begin position="24"/>
        <end position="168"/>
    </location>
</feature>
<feature type="signal peptide" evidence="1">
    <location>
        <begin position="1"/>
        <end position="19"/>
    </location>
</feature>
<evidence type="ECO:0000313" key="4">
    <source>
        <dbReference type="Proteomes" id="UP000321926"/>
    </source>
</evidence>
<protein>
    <submittedName>
        <fullName evidence="3">Thioredoxin family protein</fullName>
    </submittedName>
</protein>
<reference evidence="3 4" key="1">
    <citation type="submission" date="2019-08" db="EMBL/GenBank/DDBJ databases">
        <authorList>
            <person name="Shi S."/>
        </authorList>
    </citation>
    <scope>NUCLEOTIDE SEQUENCE [LARGE SCALE GENOMIC DNA]</scope>
    <source>
        <strain evidence="3 4">GY10130</strain>
    </source>
</reference>
<dbReference type="PANTHER" id="PTHR43640">
    <property type="entry name" value="OS07G0260300 PROTEIN"/>
    <property type="match status" value="1"/>
</dbReference>
<dbReference type="GO" id="GO:0016209">
    <property type="term" value="F:antioxidant activity"/>
    <property type="evidence" value="ECO:0007669"/>
    <property type="project" value="InterPro"/>
</dbReference>
<dbReference type="GO" id="GO:0016491">
    <property type="term" value="F:oxidoreductase activity"/>
    <property type="evidence" value="ECO:0007669"/>
    <property type="project" value="InterPro"/>
</dbReference>
<dbReference type="PROSITE" id="PS51352">
    <property type="entry name" value="THIOREDOXIN_2"/>
    <property type="match status" value="1"/>
</dbReference>
<dbReference type="PANTHER" id="PTHR43640:SF1">
    <property type="entry name" value="THIOREDOXIN-DEPENDENT PEROXIREDOXIN"/>
    <property type="match status" value="1"/>
</dbReference>
<dbReference type="Proteomes" id="UP000321926">
    <property type="component" value="Unassembled WGS sequence"/>
</dbReference>
<proteinExistence type="predicted"/>
<dbReference type="Pfam" id="PF00578">
    <property type="entry name" value="AhpC-TSA"/>
    <property type="match status" value="1"/>
</dbReference>
<evidence type="ECO:0000259" key="2">
    <source>
        <dbReference type="PROSITE" id="PS51352"/>
    </source>
</evidence>
<name>A0A5C8K7T4_9BACT</name>
<dbReference type="RefSeq" id="WP_147921062.1">
    <property type="nucleotide sequence ID" value="NZ_VRTY01000020.1"/>
</dbReference>
<organism evidence="3 4">
    <name type="scientific">Pontibacter qinzhouensis</name>
    <dbReference type="NCBI Taxonomy" id="2603253"/>
    <lineage>
        <taxon>Bacteria</taxon>
        <taxon>Pseudomonadati</taxon>
        <taxon>Bacteroidota</taxon>
        <taxon>Cytophagia</taxon>
        <taxon>Cytophagales</taxon>
        <taxon>Hymenobacteraceae</taxon>
        <taxon>Pontibacter</taxon>
    </lineage>
</organism>
<dbReference type="SUPFAM" id="SSF52833">
    <property type="entry name" value="Thioredoxin-like"/>
    <property type="match status" value="1"/>
</dbReference>
<accession>A0A5C8K7T4</accession>
<keyword evidence="4" id="KW-1185">Reference proteome</keyword>
<gene>
    <name evidence="3" type="ORF">FVR03_07205</name>
</gene>
<dbReference type="InterPro" id="IPR000866">
    <property type="entry name" value="AhpC/TSA"/>
</dbReference>